<dbReference type="InterPro" id="IPR036322">
    <property type="entry name" value="WD40_repeat_dom_sf"/>
</dbReference>
<evidence type="ECO:0000256" key="3">
    <source>
        <dbReference type="PROSITE-ProRule" id="PRU00221"/>
    </source>
</evidence>
<dbReference type="STRING" id="695850.A0A067CHR7"/>
<dbReference type="PANTHER" id="PTHR10971">
    <property type="entry name" value="MRNA EXPORT FACTOR AND BUB3"/>
    <property type="match status" value="1"/>
</dbReference>
<evidence type="ECO:0000313" key="5">
    <source>
        <dbReference type="Proteomes" id="UP000030745"/>
    </source>
</evidence>
<dbReference type="GeneID" id="24128894"/>
<dbReference type="PRINTS" id="PR00320">
    <property type="entry name" value="GPROTEINBRPT"/>
</dbReference>
<dbReference type="VEuPathDB" id="FungiDB:SPRG_06549"/>
<dbReference type="OrthoDB" id="256303at2759"/>
<dbReference type="OMA" id="EAMDQSI"/>
<dbReference type="SUPFAM" id="SSF50978">
    <property type="entry name" value="WD40 repeat-like"/>
    <property type="match status" value="1"/>
</dbReference>
<name>A0A067CHR7_SAPPC</name>
<evidence type="ECO:0000313" key="4">
    <source>
        <dbReference type="EMBL" id="KDO28695.1"/>
    </source>
</evidence>
<dbReference type="Proteomes" id="UP000030745">
    <property type="component" value="Unassembled WGS sequence"/>
</dbReference>
<keyword evidence="2" id="KW-0677">Repeat</keyword>
<dbReference type="EMBL" id="KK583210">
    <property type="protein sequence ID" value="KDO28695.1"/>
    <property type="molecule type" value="Genomic_DNA"/>
</dbReference>
<dbReference type="KEGG" id="spar:SPRG_06549"/>
<keyword evidence="5" id="KW-1185">Reference proteome</keyword>
<sequence>MSFGGFGVSATATSASPAAADYDVPPDVPDSIQDLSWSPTANVLVAGSWDNYVRCWEVNHQQTQFQAVARAQIQHKAPVLCTAFSAVRVLPWAMAAKHVLGRLDRVSGSCDKTALMWQLNGPATGQQIAQHDQPIRGIRFVPTANCVVTGSWDKTVKYWDTRAPQAQATVQLSDRVYALDVVYPLMVVATADKMIHCFDLTKPSQIFASIKSNLKLQTRCIAAFPDASGFAIGSIEGRVAIQHIDEKKKQEADFAFKAHRDTANNSVNPVSSVAFHTLNGKMATTGTDGSYTFWDKDMRKMLRNFPKIPNYQGISVGKFNAQGDIFAYATSYDWHKGAEGYNQQARNVIRLHHVDQTDLTVKAKK</sequence>
<reference evidence="4 5" key="1">
    <citation type="journal article" date="2013" name="PLoS Genet.">
        <title>Distinctive expansion of potential virulence genes in the genome of the oomycete fish pathogen Saprolegnia parasitica.</title>
        <authorList>
            <person name="Jiang R.H."/>
            <person name="de Bruijn I."/>
            <person name="Haas B.J."/>
            <person name="Belmonte R."/>
            <person name="Lobach L."/>
            <person name="Christie J."/>
            <person name="van den Ackerveken G."/>
            <person name="Bottin A."/>
            <person name="Bulone V."/>
            <person name="Diaz-Moreno S.M."/>
            <person name="Dumas B."/>
            <person name="Fan L."/>
            <person name="Gaulin E."/>
            <person name="Govers F."/>
            <person name="Grenville-Briggs L.J."/>
            <person name="Horner N.R."/>
            <person name="Levin J.Z."/>
            <person name="Mammella M."/>
            <person name="Meijer H.J."/>
            <person name="Morris P."/>
            <person name="Nusbaum C."/>
            <person name="Oome S."/>
            <person name="Phillips A.J."/>
            <person name="van Rooyen D."/>
            <person name="Rzeszutek E."/>
            <person name="Saraiva M."/>
            <person name="Secombes C.J."/>
            <person name="Seidl M.F."/>
            <person name="Snel B."/>
            <person name="Stassen J.H."/>
            <person name="Sykes S."/>
            <person name="Tripathy S."/>
            <person name="van den Berg H."/>
            <person name="Vega-Arreguin J.C."/>
            <person name="Wawra S."/>
            <person name="Young S.K."/>
            <person name="Zeng Q."/>
            <person name="Dieguez-Uribeondo J."/>
            <person name="Russ C."/>
            <person name="Tyler B.M."/>
            <person name="van West P."/>
        </authorList>
    </citation>
    <scope>NUCLEOTIDE SEQUENCE [LARGE SCALE GENOMIC DNA]</scope>
    <source>
        <strain evidence="4 5">CBS 223.65</strain>
    </source>
</reference>
<dbReference type="AlphaFoldDB" id="A0A067CHR7"/>
<evidence type="ECO:0000256" key="2">
    <source>
        <dbReference type="ARBA" id="ARBA00022737"/>
    </source>
</evidence>
<keyword evidence="1 3" id="KW-0853">WD repeat</keyword>
<dbReference type="InterPro" id="IPR001680">
    <property type="entry name" value="WD40_rpt"/>
</dbReference>
<organism evidence="4 5">
    <name type="scientific">Saprolegnia parasitica (strain CBS 223.65)</name>
    <dbReference type="NCBI Taxonomy" id="695850"/>
    <lineage>
        <taxon>Eukaryota</taxon>
        <taxon>Sar</taxon>
        <taxon>Stramenopiles</taxon>
        <taxon>Oomycota</taxon>
        <taxon>Saprolegniomycetes</taxon>
        <taxon>Saprolegniales</taxon>
        <taxon>Saprolegniaceae</taxon>
        <taxon>Saprolegnia</taxon>
    </lineage>
</organism>
<dbReference type="InterPro" id="IPR020472">
    <property type="entry name" value="WD40_PAC1"/>
</dbReference>
<feature type="repeat" description="WD" evidence="3">
    <location>
        <begin position="30"/>
        <end position="66"/>
    </location>
</feature>
<dbReference type="PROSITE" id="PS50294">
    <property type="entry name" value="WD_REPEATS_REGION"/>
    <property type="match status" value="1"/>
</dbReference>
<evidence type="ECO:0008006" key="6">
    <source>
        <dbReference type="Google" id="ProtNLM"/>
    </source>
</evidence>
<dbReference type="Pfam" id="PF00400">
    <property type="entry name" value="WD40"/>
    <property type="match status" value="2"/>
</dbReference>
<protein>
    <recommendedName>
        <fullName evidence="6">Anaphase-promoting complex subunit 4 WD40 domain-containing protein</fullName>
    </recommendedName>
</protein>
<feature type="repeat" description="WD" evidence="3">
    <location>
        <begin position="128"/>
        <end position="169"/>
    </location>
</feature>
<dbReference type="PROSITE" id="PS50082">
    <property type="entry name" value="WD_REPEATS_2"/>
    <property type="match status" value="2"/>
</dbReference>
<gene>
    <name evidence="4" type="ORF">SPRG_06549</name>
</gene>
<dbReference type="SMART" id="SM00320">
    <property type="entry name" value="WD40"/>
    <property type="match status" value="4"/>
</dbReference>
<accession>A0A067CHR7</accession>
<dbReference type="Gene3D" id="2.130.10.10">
    <property type="entry name" value="YVTN repeat-like/Quinoprotein amine dehydrogenase"/>
    <property type="match status" value="1"/>
</dbReference>
<dbReference type="InterPro" id="IPR015943">
    <property type="entry name" value="WD40/YVTN_repeat-like_dom_sf"/>
</dbReference>
<evidence type="ECO:0000256" key="1">
    <source>
        <dbReference type="ARBA" id="ARBA00022574"/>
    </source>
</evidence>
<proteinExistence type="predicted"/>
<dbReference type="RefSeq" id="XP_012200753.1">
    <property type="nucleotide sequence ID" value="XM_012345363.1"/>
</dbReference>